<keyword evidence="4" id="KW-1185">Reference proteome</keyword>
<protein>
    <submittedName>
        <fullName evidence="3">Adenylosuccinate lyase family protein</fullName>
    </submittedName>
</protein>
<dbReference type="Gene3D" id="1.20.200.10">
    <property type="entry name" value="Fumarase/aspartase (Central domain)"/>
    <property type="match status" value="1"/>
</dbReference>
<dbReference type="Pfam" id="PF10397">
    <property type="entry name" value="ADSL_C"/>
    <property type="match status" value="1"/>
</dbReference>
<sequence>MTVRDAGLAPQTLFSRPSLWQAWLDVEAAMAQAQAEIGMIPQWAADEIASKARLDLFDLHALERSVAETMAPIVSLVRALTGLCGDAGRYVHWGATTQNIMSTGMLLLVRQGHRQMLGHLASAIDVLGGWAEEHAETLMAGRTNNRHALPISFGFKVAGWIEELSRQDQRFAQCEKRLFTLSFGGAIGAMHSFEGNGAALAVALGRRLDLGQVLVPSRASIDTLAEYVSTLGLFAMSAGRIGNELYRLMANEIDEVAEQLGDLVIGSSTMPHKVNPKYVVHLISTAAQLRACVAPALEAGLPGHEGDAASNQLMSRTLENASMLGWDLAKRLETTLAHIEVRPAAMSDNLRRSANVIASENLMMVLAPKIGRSQAHDVVHHAVTVATRDGQSLVDLLLANDKISAHFDRAVLERALDPANYLGESAAIARQSVSLASEVSSELRQRLPRQDPQQTGKQTA</sequence>
<dbReference type="Pfam" id="PF00206">
    <property type="entry name" value="Lyase_1"/>
    <property type="match status" value="1"/>
</dbReference>
<dbReference type="SUPFAM" id="SSF48557">
    <property type="entry name" value="L-aspartase-like"/>
    <property type="match status" value="1"/>
</dbReference>
<dbReference type="Proteomes" id="UP000654108">
    <property type="component" value="Unassembled WGS sequence"/>
</dbReference>
<dbReference type="InterPro" id="IPR019468">
    <property type="entry name" value="AdenyloSucc_lyase_C"/>
</dbReference>
<dbReference type="InterPro" id="IPR000362">
    <property type="entry name" value="Fumarate_lyase_fam"/>
</dbReference>
<dbReference type="RefSeq" id="WP_191776697.1">
    <property type="nucleotide sequence ID" value="NZ_JACYFU010000003.1"/>
</dbReference>
<dbReference type="PRINTS" id="PR00149">
    <property type="entry name" value="FUMRATELYASE"/>
</dbReference>
<evidence type="ECO:0000313" key="3">
    <source>
        <dbReference type="EMBL" id="MBD8066589.1"/>
    </source>
</evidence>
<accession>A0A927ITI6</accession>
<dbReference type="EMBL" id="JACYFU010000003">
    <property type="protein sequence ID" value="MBD8066589.1"/>
    <property type="molecule type" value="Genomic_DNA"/>
</dbReference>
<evidence type="ECO:0000259" key="2">
    <source>
        <dbReference type="SMART" id="SM00998"/>
    </source>
</evidence>
<dbReference type="PROSITE" id="PS00163">
    <property type="entry name" value="FUMARATE_LYASES"/>
    <property type="match status" value="1"/>
</dbReference>
<dbReference type="InterPro" id="IPR020557">
    <property type="entry name" value="Fumarate_lyase_CS"/>
</dbReference>
<evidence type="ECO:0000256" key="1">
    <source>
        <dbReference type="SAM" id="MobiDB-lite"/>
    </source>
</evidence>
<dbReference type="Gene3D" id="1.10.275.10">
    <property type="entry name" value="Fumarase/aspartase (N-terminal domain)"/>
    <property type="match status" value="1"/>
</dbReference>
<dbReference type="SMART" id="SM00998">
    <property type="entry name" value="ADSL_C"/>
    <property type="match status" value="1"/>
</dbReference>
<evidence type="ECO:0000313" key="4">
    <source>
        <dbReference type="Proteomes" id="UP000654108"/>
    </source>
</evidence>
<dbReference type="InterPro" id="IPR022761">
    <property type="entry name" value="Fumarate_lyase_N"/>
</dbReference>
<feature type="region of interest" description="Disordered" evidence="1">
    <location>
        <begin position="439"/>
        <end position="460"/>
    </location>
</feature>
<proteinExistence type="predicted"/>
<keyword evidence="3" id="KW-0456">Lyase</keyword>
<dbReference type="PANTHER" id="PTHR43172">
    <property type="entry name" value="ADENYLOSUCCINATE LYASE"/>
    <property type="match status" value="1"/>
</dbReference>
<gene>
    <name evidence="3" type="ORF">IC608_14025</name>
</gene>
<feature type="domain" description="Adenylosuccinate lyase C-terminal" evidence="2">
    <location>
        <begin position="354"/>
        <end position="433"/>
    </location>
</feature>
<dbReference type="AlphaFoldDB" id="A0A927ITI6"/>
<dbReference type="GO" id="GO:0016829">
    <property type="term" value="F:lyase activity"/>
    <property type="evidence" value="ECO:0007669"/>
    <property type="project" value="UniProtKB-KW"/>
</dbReference>
<reference evidence="3" key="1">
    <citation type="submission" date="2020-09" db="EMBL/GenBank/DDBJ databases">
        <title>Genome seq and assembly of Devosia sp.</title>
        <authorList>
            <person name="Chhetri G."/>
        </authorList>
    </citation>
    <scope>NUCLEOTIDE SEQUENCE</scope>
    <source>
        <strain evidence="3">PTR5</strain>
    </source>
</reference>
<organism evidence="3 4">
    <name type="scientific">Devosia oryzisoli</name>
    <dbReference type="NCBI Taxonomy" id="2774138"/>
    <lineage>
        <taxon>Bacteria</taxon>
        <taxon>Pseudomonadati</taxon>
        <taxon>Pseudomonadota</taxon>
        <taxon>Alphaproteobacteria</taxon>
        <taxon>Hyphomicrobiales</taxon>
        <taxon>Devosiaceae</taxon>
        <taxon>Devosia</taxon>
    </lineage>
</organism>
<dbReference type="PRINTS" id="PR00145">
    <property type="entry name" value="ARGSUCLYASE"/>
</dbReference>
<dbReference type="InterPro" id="IPR024083">
    <property type="entry name" value="Fumarase/histidase_N"/>
</dbReference>
<dbReference type="Gene3D" id="1.10.40.30">
    <property type="entry name" value="Fumarase/aspartase (C-terminal domain)"/>
    <property type="match status" value="1"/>
</dbReference>
<name>A0A927ITI6_9HYPH</name>
<dbReference type="InterPro" id="IPR008948">
    <property type="entry name" value="L-Aspartase-like"/>
</dbReference>
<comment type="caution">
    <text evidence="3">The sequence shown here is derived from an EMBL/GenBank/DDBJ whole genome shotgun (WGS) entry which is preliminary data.</text>
</comment>